<reference evidence="2" key="1">
    <citation type="submission" date="2019-10" db="EMBL/GenBank/DDBJ databases">
        <authorList>
            <person name="Nor Muhammad N."/>
        </authorList>
    </citation>
    <scope>NUCLEOTIDE SEQUENCE</scope>
</reference>
<dbReference type="GO" id="GO:0004568">
    <property type="term" value="F:chitinase activity"/>
    <property type="evidence" value="ECO:0007669"/>
    <property type="project" value="TreeGrafter"/>
</dbReference>
<evidence type="ECO:0000313" key="2">
    <source>
        <dbReference type="EMBL" id="VWP00486.1"/>
    </source>
</evidence>
<dbReference type="Gene3D" id="3.10.50.10">
    <property type="match status" value="1"/>
</dbReference>
<dbReference type="Gene3D" id="3.20.20.80">
    <property type="entry name" value="Glycosidases"/>
    <property type="match status" value="1"/>
</dbReference>
<dbReference type="PANTHER" id="PTHR11177:SF317">
    <property type="entry name" value="CHITINASE 12-RELATED"/>
    <property type="match status" value="1"/>
</dbReference>
<dbReference type="PROSITE" id="PS51910">
    <property type="entry name" value="GH18_2"/>
    <property type="match status" value="1"/>
</dbReference>
<dbReference type="Pfam" id="PF00704">
    <property type="entry name" value="Glyco_hydro_18"/>
    <property type="match status" value="1"/>
</dbReference>
<proteinExistence type="predicted"/>
<dbReference type="AlphaFoldDB" id="A0A5K1K4F2"/>
<feature type="domain" description="GH18" evidence="1">
    <location>
        <begin position="1"/>
        <end position="233"/>
    </location>
</feature>
<accession>A0A5K1K4F2</accession>
<dbReference type="InterPro" id="IPR001223">
    <property type="entry name" value="Glyco_hydro18_cat"/>
</dbReference>
<dbReference type="GO" id="GO:0005576">
    <property type="term" value="C:extracellular region"/>
    <property type="evidence" value="ECO:0007669"/>
    <property type="project" value="TreeGrafter"/>
</dbReference>
<protein>
    <submittedName>
        <fullName evidence="2">Swi1p</fullName>
    </submittedName>
</protein>
<dbReference type="InterPro" id="IPR029070">
    <property type="entry name" value="Chitinase_insertion_sf"/>
</dbReference>
<dbReference type="GO" id="GO:0006032">
    <property type="term" value="P:chitin catabolic process"/>
    <property type="evidence" value="ECO:0007669"/>
    <property type="project" value="TreeGrafter"/>
</dbReference>
<evidence type="ECO:0000259" key="1">
    <source>
        <dbReference type="PROSITE" id="PS51910"/>
    </source>
</evidence>
<dbReference type="PANTHER" id="PTHR11177">
    <property type="entry name" value="CHITINASE"/>
    <property type="match status" value="1"/>
</dbReference>
<organism evidence="2">
    <name type="scientific">Ganoderma boninense</name>
    <dbReference type="NCBI Taxonomy" id="34458"/>
    <lineage>
        <taxon>Eukaryota</taxon>
        <taxon>Fungi</taxon>
        <taxon>Dikarya</taxon>
        <taxon>Basidiomycota</taxon>
        <taxon>Agaricomycotina</taxon>
        <taxon>Agaricomycetes</taxon>
        <taxon>Polyporales</taxon>
        <taxon>Polyporaceae</taxon>
        <taxon>Ganoderma</taxon>
    </lineage>
</organism>
<name>A0A5K1K4F2_9APHY</name>
<dbReference type="InterPro" id="IPR017853">
    <property type="entry name" value="GH"/>
</dbReference>
<gene>
    <name evidence="2" type="primary">Q59UR3</name>
</gene>
<dbReference type="SUPFAM" id="SSF51445">
    <property type="entry name" value="(Trans)glycosidases"/>
    <property type="match status" value="1"/>
</dbReference>
<dbReference type="SUPFAM" id="SSF54556">
    <property type="entry name" value="Chitinase insertion domain"/>
    <property type="match status" value="1"/>
</dbReference>
<dbReference type="GO" id="GO:0005975">
    <property type="term" value="P:carbohydrate metabolic process"/>
    <property type="evidence" value="ECO:0007669"/>
    <property type="project" value="InterPro"/>
</dbReference>
<dbReference type="GO" id="GO:0008061">
    <property type="term" value="F:chitin binding"/>
    <property type="evidence" value="ECO:0007669"/>
    <property type="project" value="TreeGrafter"/>
</dbReference>
<dbReference type="EMBL" id="LR728524">
    <property type="protein sequence ID" value="VWP00486.1"/>
    <property type="molecule type" value="Genomic_DNA"/>
</dbReference>
<dbReference type="InterPro" id="IPR050314">
    <property type="entry name" value="Glycosyl_Hydrlase_18"/>
</dbReference>
<sequence>MYGVPLIDVSLAFAGYLDYVTIMNYDVWTPASSSSVPLVGPNAPLQVGCTFDNRVSSRSARTAVEAWTKAGMPASKILLGVPTYGHSYAVAPAAAVDASGTLAEFPAFEGGVRPQGDVWDVVPGLNATDVCGNATRVSGDWHFRNMVNATNGFLETYGTAREGVLYRFDDCTQTPYAYNRTSEIMLSYDDVTSFEAKGKFVKAMKLGGFAVWEAAGDYDDLLLDAILDGVRSG</sequence>